<accession>A0A521E7A9</accession>
<evidence type="ECO:0000256" key="1">
    <source>
        <dbReference type="SAM" id="SignalP"/>
    </source>
</evidence>
<organism evidence="2 3">
    <name type="scientific">Pedobacter westerhofensis</name>
    <dbReference type="NCBI Taxonomy" id="425512"/>
    <lineage>
        <taxon>Bacteria</taxon>
        <taxon>Pseudomonadati</taxon>
        <taxon>Bacteroidota</taxon>
        <taxon>Sphingobacteriia</taxon>
        <taxon>Sphingobacteriales</taxon>
        <taxon>Sphingobacteriaceae</taxon>
        <taxon>Pedobacter</taxon>
    </lineage>
</organism>
<feature type="chain" id="PRO_5021763360" description="DUF4595 domain-containing protein" evidence="1">
    <location>
        <begin position="21"/>
        <end position="265"/>
    </location>
</feature>
<dbReference type="RefSeq" id="WP_142528969.1">
    <property type="nucleotide sequence ID" value="NZ_CBCSJO010000007.1"/>
</dbReference>
<dbReference type="AlphaFoldDB" id="A0A521E7A9"/>
<evidence type="ECO:0008006" key="4">
    <source>
        <dbReference type="Google" id="ProtNLM"/>
    </source>
</evidence>
<reference evidence="2 3" key="1">
    <citation type="submission" date="2017-05" db="EMBL/GenBank/DDBJ databases">
        <authorList>
            <person name="Varghese N."/>
            <person name="Submissions S."/>
        </authorList>
    </citation>
    <scope>NUCLEOTIDE SEQUENCE [LARGE SCALE GENOMIC DNA]</scope>
    <source>
        <strain evidence="2 3">DSM 19036</strain>
    </source>
</reference>
<feature type="signal peptide" evidence="1">
    <location>
        <begin position="1"/>
        <end position="20"/>
    </location>
</feature>
<keyword evidence="1" id="KW-0732">Signal</keyword>
<dbReference type="Proteomes" id="UP000320300">
    <property type="component" value="Unassembled WGS sequence"/>
</dbReference>
<proteinExistence type="predicted"/>
<evidence type="ECO:0000313" key="3">
    <source>
        <dbReference type="Proteomes" id="UP000320300"/>
    </source>
</evidence>
<sequence>MKAYLKILPFYLCIGLSILAACKRNDPAPEKIADNKPSVPTLPEKNLVPTQIGTGKSKMSFSYTTNYSLSKIEYGDGTSTVLEFTPGGMPYALVHYDGEEMIAYTEYRLDNANRVIKAANYATTGNVYKKVGSYAFSYSSDLLISSILYYNGQEILTNTEERFYEKKGNLIREQNSNAAFTAGYLYDDKNGLFKNAGCAWLFVIEEPGKLFLSSLNNISSCTYPSKPANNQTFVYTYNQDQYPETISSVIAGVKLSQKVTYKAVE</sequence>
<name>A0A521E7A9_9SPHI</name>
<dbReference type="EMBL" id="FXTN01000007">
    <property type="protein sequence ID" value="SMO79752.1"/>
    <property type="molecule type" value="Genomic_DNA"/>
</dbReference>
<gene>
    <name evidence="2" type="ORF">SAMN06265348_107138</name>
</gene>
<protein>
    <recommendedName>
        <fullName evidence="4">DUF4595 domain-containing protein</fullName>
    </recommendedName>
</protein>
<dbReference type="PROSITE" id="PS51257">
    <property type="entry name" value="PROKAR_LIPOPROTEIN"/>
    <property type="match status" value="1"/>
</dbReference>
<evidence type="ECO:0000313" key="2">
    <source>
        <dbReference type="EMBL" id="SMO79752.1"/>
    </source>
</evidence>
<dbReference type="OrthoDB" id="757351at2"/>
<keyword evidence="3" id="KW-1185">Reference proteome</keyword>